<name>A0A0P0WYT8_ORYSJ</name>
<reference evidence="1 2" key="3">
    <citation type="journal article" date="2013" name="Rice">
        <title>Improvement of the Oryza sativa Nipponbare reference genome using next generation sequence and optical map data.</title>
        <authorList>
            <person name="Kawahara Y."/>
            <person name="de la Bastide M."/>
            <person name="Hamilton J.P."/>
            <person name="Kanamori H."/>
            <person name="McCombie W.R."/>
            <person name="Ouyang S."/>
            <person name="Schwartz D.C."/>
            <person name="Tanaka T."/>
            <person name="Wu J."/>
            <person name="Zhou S."/>
            <person name="Childs K.L."/>
            <person name="Davidson R.M."/>
            <person name="Lin H."/>
            <person name="Quesada-Ocampo L."/>
            <person name="Vaillancourt B."/>
            <person name="Sakai H."/>
            <person name="Lee S.S."/>
            <person name="Kim J."/>
            <person name="Numa H."/>
            <person name="Itoh T."/>
            <person name="Buell C.R."/>
            <person name="Matsumoto T."/>
        </authorList>
    </citation>
    <scope>NUCLEOTIDE SEQUENCE [LARGE SCALE GENOMIC DNA]</scope>
    <source>
        <strain evidence="2">cv. Nipponbare</strain>
    </source>
</reference>
<dbReference type="Proteomes" id="UP000059680">
    <property type="component" value="Chromosome 6"/>
</dbReference>
<dbReference type="EMBL" id="AP014962">
    <property type="protein sequence ID" value="BAS98662.1"/>
    <property type="molecule type" value="Genomic_DNA"/>
</dbReference>
<gene>
    <name evidence="1" type="ordered locus">Os06g0621600</name>
    <name evidence="1" type="ORF">OSNPB_060621600</name>
</gene>
<organism evidence="1 2">
    <name type="scientific">Oryza sativa subsp. japonica</name>
    <name type="common">Rice</name>
    <dbReference type="NCBI Taxonomy" id="39947"/>
    <lineage>
        <taxon>Eukaryota</taxon>
        <taxon>Viridiplantae</taxon>
        <taxon>Streptophyta</taxon>
        <taxon>Embryophyta</taxon>
        <taxon>Tracheophyta</taxon>
        <taxon>Spermatophyta</taxon>
        <taxon>Magnoliopsida</taxon>
        <taxon>Liliopsida</taxon>
        <taxon>Poales</taxon>
        <taxon>Poaceae</taxon>
        <taxon>BOP clade</taxon>
        <taxon>Oryzoideae</taxon>
        <taxon>Oryzeae</taxon>
        <taxon>Oryzinae</taxon>
        <taxon>Oryza</taxon>
        <taxon>Oryza sativa</taxon>
    </lineage>
</organism>
<dbReference type="PaxDb" id="39947-A0A0P0WYT8"/>
<sequence>MIHLRCLILPNTNRPLPDSLCSLYHLQMLFLHRHSCFICAKHVIFPKNLDNLSNILTIDVHRDLTVDLASVGHMPYLRAAGEFCVEKRKAQGLEVLHDMNEKKN</sequence>
<reference evidence="1 2" key="2">
    <citation type="journal article" date="2013" name="Plant Cell Physiol.">
        <title>Rice Annotation Project Database (RAP-DB): an integrative and interactive database for rice genomics.</title>
        <authorList>
            <person name="Sakai H."/>
            <person name="Lee S.S."/>
            <person name="Tanaka T."/>
            <person name="Numa H."/>
            <person name="Kim J."/>
            <person name="Kawahara Y."/>
            <person name="Wakimoto H."/>
            <person name="Yang C.C."/>
            <person name="Iwamoto M."/>
            <person name="Abe T."/>
            <person name="Yamada Y."/>
            <person name="Muto A."/>
            <person name="Inokuchi H."/>
            <person name="Ikemura T."/>
            <person name="Matsumoto T."/>
            <person name="Sasaki T."/>
            <person name="Itoh T."/>
        </authorList>
    </citation>
    <scope>NUCLEOTIDE SEQUENCE [LARGE SCALE GENOMIC DNA]</scope>
    <source>
        <strain evidence="2">cv. Nipponbare</strain>
    </source>
</reference>
<evidence type="ECO:0000313" key="2">
    <source>
        <dbReference type="Proteomes" id="UP000059680"/>
    </source>
</evidence>
<reference evidence="2" key="1">
    <citation type="journal article" date="2005" name="Nature">
        <title>The map-based sequence of the rice genome.</title>
        <authorList>
            <consortium name="International rice genome sequencing project (IRGSP)"/>
            <person name="Matsumoto T."/>
            <person name="Wu J."/>
            <person name="Kanamori H."/>
            <person name="Katayose Y."/>
            <person name="Fujisawa M."/>
            <person name="Namiki N."/>
            <person name="Mizuno H."/>
            <person name="Yamamoto K."/>
            <person name="Antonio B.A."/>
            <person name="Baba T."/>
            <person name="Sakata K."/>
            <person name="Nagamura Y."/>
            <person name="Aoki H."/>
            <person name="Arikawa K."/>
            <person name="Arita K."/>
            <person name="Bito T."/>
            <person name="Chiden Y."/>
            <person name="Fujitsuka N."/>
            <person name="Fukunaka R."/>
            <person name="Hamada M."/>
            <person name="Harada C."/>
            <person name="Hayashi A."/>
            <person name="Hijishita S."/>
            <person name="Honda M."/>
            <person name="Hosokawa S."/>
            <person name="Ichikawa Y."/>
            <person name="Idonuma A."/>
            <person name="Iijima M."/>
            <person name="Ikeda M."/>
            <person name="Ikeno M."/>
            <person name="Ito K."/>
            <person name="Ito S."/>
            <person name="Ito T."/>
            <person name="Ito Y."/>
            <person name="Ito Y."/>
            <person name="Iwabuchi A."/>
            <person name="Kamiya K."/>
            <person name="Karasawa W."/>
            <person name="Kurita K."/>
            <person name="Katagiri S."/>
            <person name="Kikuta A."/>
            <person name="Kobayashi H."/>
            <person name="Kobayashi N."/>
            <person name="Machita K."/>
            <person name="Maehara T."/>
            <person name="Masukawa M."/>
            <person name="Mizubayashi T."/>
            <person name="Mukai Y."/>
            <person name="Nagasaki H."/>
            <person name="Nagata Y."/>
            <person name="Naito S."/>
            <person name="Nakashima M."/>
            <person name="Nakama Y."/>
            <person name="Nakamichi Y."/>
            <person name="Nakamura M."/>
            <person name="Meguro A."/>
            <person name="Negishi M."/>
            <person name="Ohta I."/>
            <person name="Ohta T."/>
            <person name="Okamoto M."/>
            <person name="Ono N."/>
            <person name="Saji S."/>
            <person name="Sakaguchi M."/>
            <person name="Sakai K."/>
            <person name="Shibata M."/>
            <person name="Shimokawa T."/>
            <person name="Song J."/>
            <person name="Takazaki Y."/>
            <person name="Terasawa K."/>
            <person name="Tsugane M."/>
            <person name="Tsuji K."/>
            <person name="Ueda S."/>
            <person name="Waki K."/>
            <person name="Yamagata H."/>
            <person name="Yamamoto M."/>
            <person name="Yamamoto S."/>
            <person name="Yamane H."/>
            <person name="Yoshiki S."/>
            <person name="Yoshihara R."/>
            <person name="Yukawa K."/>
            <person name="Zhong H."/>
            <person name="Yano M."/>
            <person name="Yuan Q."/>
            <person name="Ouyang S."/>
            <person name="Liu J."/>
            <person name="Jones K.M."/>
            <person name="Gansberger K."/>
            <person name="Moffat K."/>
            <person name="Hill J."/>
            <person name="Bera J."/>
            <person name="Fadrosh D."/>
            <person name="Jin S."/>
            <person name="Johri S."/>
            <person name="Kim M."/>
            <person name="Overton L."/>
            <person name="Reardon M."/>
            <person name="Tsitrin T."/>
            <person name="Vuong H."/>
            <person name="Weaver B."/>
            <person name="Ciecko A."/>
            <person name="Tallon L."/>
            <person name="Jackson J."/>
            <person name="Pai G."/>
            <person name="Aken S.V."/>
            <person name="Utterback T."/>
            <person name="Reidmuller S."/>
            <person name="Feldblyum T."/>
            <person name="Hsiao J."/>
            <person name="Zismann V."/>
            <person name="Iobst S."/>
            <person name="de Vazeille A.R."/>
            <person name="Buell C.R."/>
            <person name="Ying K."/>
            <person name="Li Y."/>
            <person name="Lu T."/>
            <person name="Huang Y."/>
            <person name="Zhao Q."/>
            <person name="Feng Q."/>
            <person name="Zhang L."/>
            <person name="Zhu J."/>
            <person name="Weng Q."/>
            <person name="Mu J."/>
            <person name="Lu Y."/>
            <person name="Fan D."/>
            <person name="Liu Y."/>
            <person name="Guan J."/>
            <person name="Zhang Y."/>
            <person name="Yu S."/>
            <person name="Liu X."/>
            <person name="Zhang Y."/>
            <person name="Hong G."/>
            <person name="Han B."/>
            <person name="Choisne N."/>
            <person name="Demange N."/>
            <person name="Orjeda G."/>
            <person name="Samain S."/>
            <person name="Cattolico L."/>
            <person name="Pelletier E."/>
            <person name="Couloux A."/>
            <person name="Segurens B."/>
            <person name="Wincker P."/>
            <person name="D'Hont A."/>
            <person name="Scarpelli C."/>
            <person name="Weissenbach J."/>
            <person name="Salanoubat M."/>
            <person name="Quetier F."/>
            <person name="Yu Y."/>
            <person name="Kim H.R."/>
            <person name="Rambo T."/>
            <person name="Currie J."/>
            <person name="Collura K."/>
            <person name="Luo M."/>
            <person name="Yang T."/>
            <person name="Ammiraju J.S.S."/>
            <person name="Engler F."/>
            <person name="Soderlund C."/>
            <person name="Wing R.A."/>
            <person name="Palmer L.E."/>
            <person name="de la Bastide M."/>
            <person name="Spiegel L."/>
            <person name="Nascimento L."/>
            <person name="Zutavern T."/>
            <person name="O'Shaughnessy A."/>
            <person name="Dike S."/>
            <person name="Dedhia N."/>
            <person name="Preston R."/>
            <person name="Balija V."/>
            <person name="McCombie W.R."/>
            <person name="Chow T."/>
            <person name="Chen H."/>
            <person name="Chung M."/>
            <person name="Chen C."/>
            <person name="Shaw J."/>
            <person name="Wu H."/>
            <person name="Hsiao K."/>
            <person name="Chao Y."/>
            <person name="Chu M."/>
            <person name="Cheng C."/>
            <person name="Hour A."/>
            <person name="Lee P."/>
            <person name="Lin S."/>
            <person name="Lin Y."/>
            <person name="Liou J."/>
            <person name="Liu S."/>
            <person name="Hsing Y."/>
            <person name="Raghuvanshi S."/>
            <person name="Mohanty A."/>
            <person name="Bharti A.K."/>
            <person name="Gaur A."/>
            <person name="Gupta V."/>
            <person name="Kumar D."/>
            <person name="Ravi V."/>
            <person name="Vij S."/>
            <person name="Kapur A."/>
            <person name="Khurana P."/>
            <person name="Khurana P."/>
            <person name="Khurana J.P."/>
            <person name="Tyagi A.K."/>
            <person name="Gaikwad K."/>
            <person name="Singh A."/>
            <person name="Dalal V."/>
            <person name="Srivastava S."/>
            <person name="Dixit A."/>
            <person name="Pal A.K."/>
            <person name="Ghazi I.A."/>
            <person name="Yadav M."/>
            <person name="Pandit A."/>
            <person name="Bhargava A."/>
            <person name="Sureshbabu K."/>
            <person name="Batra K."/>
            <person name="Sharma T.R."/>
            <person name="Mohapatra T."/>
            <person name="Singh N.K."/>
            <person name="Messing J."/>
            <person name="Nelson A.B."/>
            <person name="Fuks G."/>
            <person name="Kavchok S."/>
            <person name="Keizer G."/>
            <person name="Linton E."/>
            <person name="Llaca V."/>
            <person name="Song R."/>
            <person name="Tanyolac B."/>
            <person name="Young S."/>
            <person name="Ho-Il K."/>
            <person name="Hahn J.H."/>
            <person name="Sangsakoo G."/>
            <person name="Vanavichit A."/>
            <person name="de Mattos Luiz.A.T."/>
            <person name="Zimmer P.D."/>
            <person name="Malone G."/>
            <person name="Dellagostin O."/>
            <person name="de Oliveira A.C."/>
            <person name="Bevan M."/>
            <person name="Bancroft I."/>
            <person name="Minx P."/>
            <person name="Cordum H."/>
            <person name="Wilson R."/>
            <person name="Cheng Z."/>
            <person name="Jin W."/>
            <person name="Jiang J."/>
            <person name="Leong S.A."/>
            <person name="Iwama H."/>
            <person name="Gojobori T."/>
            <person name="Itoh T."/>
            <person name="Niimura Y."/>
            <person name="Fujii Y."/>
            <person name="Habara T."/>
            <person name="Sakai H."/>
            <person name="Sato Y."/>
            <person name="Wilson G."/>
            <person name="Kumar K."/>
            <person name="McCouch S."/>
            <person name="Juretic N."/>
            <person name="Hoen D."/>
            <person name="Wright S."/>
            <person name="Bruskiewich R."/>
            <person name="Bureau T."/>
            <person name="Miyao A."/>
            <person name="Hirochika H."/>
            <person name="Nishikawa T."/>
            <person name="Kadowaki K."/>
            <person name="Sugiura M."/>
            <person name="Burr B."/>
            <person name="Sasaki T."/>
        </authorList>
    </citation>
    <scope>NUCLEOTIDE SEQUENCE [LARGE SCALE GENOMIC DNA]</scope>
    <source>
        <strain evidence="2">cv. Nipponbare</strain>
    </source>
</reference>
<keyword evidence="2" id="KW-1185">Reference proteome</keyword>
<dbReference type="InParanoid" id="A0A0P0WYT8"/>
<protein>
    <submittedName>
        <fullName evidence="1">Os06g0621600 protein</fullName>
    </submittedName>
</protein>
<dbReference type="STRING" id="39947.A0A0P0WYT8"/>
<proteinExistence type="predicted"/>
<dbReference type="AlphaFoldDB" id="A0A0P0WYT8"/>
<evidence type="ECO:0000313" key="1">
    <source>
        <dbReference type="EMBL" id="BAS98662.1"/>
    </source>
</evidence>
<accession>A0A0P0WYT8</accession>
<dbReference type="Gramene" id="Os06t0621600-01">
    <property type="protein sequence ID" value="Os06t0621600-01"/>
    <property type="gene ID" value="Os06g0621600"/>
</dbReference>